<name>A0A075HHN8_9ARCH</name>
<dbReference type="EMBL" id="KF901040">
    <property type="protein sequence ID" value="AIF15921.1"/>
    <property type="molecule type" value="Genomic_DNA"/>
</dbReference>
<protein>
    <recommendedName>
        <fullName evidence="2">Peptidase</fullName>
    </recommendedName>
</protein>
<dbReference type="AlphaFoldDB" id="A0A075HHN8"/>
<proteinExistence type="predicted"/>
<accession>A0A075HHN8</accession>
<evidence type="ECO:0000313" key="1">
    <source>
        <dbReference type="EMBL" id="AIF15921.1"/>
    </source>
</evidence>
<sequence>MYYKVIVLSVLVALTSIPIFSTDVFGHGLGADQAPPISFAGMQVTVSTIMSPSDITVGEVDRANLQIRFFDQNTDTNLESVTYRVDIFQAGELLAREWFYDKDGELNVQIRPKGECTEPEAWRCTIYQGARDPISGGLYERGGGVPVIQGPIFTKGGLYNINVIIDGATSPKTLVAEPLEFSTFVSVAQDQFFSIPDAYADIPITIKTYYDDVSEFKFKASDKSISFKMPFDWTPDYINLVSVVHEEIRVPKNYEAYSAEKDFVGYVDGVQIDNRALLVDPYSSETENIIHFLVTGSELKRINDVLGSDHYGSKEMFFELVPKGQTMENGFSTTFENGYKANVAWKRTYGAGTDIPFEITFFDANGELLKDINYAISLLDPNGQQIYLNVGDDTTPYLGVKAAEGIDTQIIYILSEGMYTMSLALTGSGITDWENSAFSDATFEIGKAGETIAPIPELYEPETSIPGWIKNNAGWWADGQIDDSSFVSGIQWLISNGIMSIPPTEQGAGSDDVIPSWIKNNAGWWADEQIDDNAFVSGLQWLISNGIMTIS</sequence>
<reference evidence="1" key="1">
    <citation type="journal article" date="2014" name="Genome Biol. Evol.">
        <title>Pangenome evidence for extensive interdomain horizontal transfer affecting lineage core and shell genes in uncultured planktonic thaumarchaeota and euryarchaeota.</title>
        <authorList>
            <person name="Deschamps P."/>
            <person name="Zivanovic Y."/>
            <person name="Moreira D."/>
            <person name="Rodriguez-Valera F."/>
            <person name="Lopez-Garcia P."/>
        </authorList>
    </citation>
    <scope>NUCLEOTIDE SEQUENCE</scope>
</reference>
<organism evidence="1">
    <name type="scientific">uncultured marine thaumarchaeote KM3_71_H11</name>
    <dbReference type="NCBI Taxonomy" id="1456260"/>
    <lineage>
        <taxon>Archaea</taxon>
        <taxon>Nitrososphaerota</taxon>
        <taxon>environmental samples</taxon>
    </lineage>
</organism>
<evidence type="ECO:0008006" key="2">
    <source>
        <dbReference type="Google" id="ProtNLM"/>
    </source>
</evidence>